<dbReference type="Gene3D" id="3.60.110.10">
    <property type="entry name" value="Carbon-nitrogen hydrolase"/>
    <property type="match status" value="1"/>
</dbReference>
<dbReference type="InterPro" id="IPR043957">
    <property type="entry name" value="Vanin_C"/>
</dbReference>
<dbReference type="InterPro" id="IPR040154">
    <property type="entry name" value="Biotinidase/VNN"/>
</dbReference>
<gene>
    <name evidence="3" type="primary">Vnn1_9</name>
    <name evidence="3" type="ORF">AVEN_28610_1</name>
</gene>
<dbReference type="Pfam" id="PF19018">
    <property type="entry name" value="Vanin_C"/>
    <property type="match status" value="1"/>
</dbReference>
<dbReference type="EMBL" id="BGPR01000350">
    <property type="protein sequence ID" value="GBM14888.1"/>
    <property type="molecule type" value="Genomic_DNA"/>
</dbReference>
<dbReference type="GO" id="GO:0016787">
    <property type="term" value="F:hydrolase activity"/>
    <property type="evidence" value="ECO:0007669"/>
    <property type="project" value="UniProtKB-KW"/>
</dbReference>
<accession>A0A4Y2DFS3</accession>
<comment type="caution">
    <text evidence="3">The sequence shown here is derived from an EMBL/GenBank/DDBJ whole genome shotgun (WGS) entry which is preliminary data.</text>
</comment>
<evidence type="ECO:0000313" key="4">
    <source>
        <dbReference type="Proteomes" id="UP000499080"/>
    </source>
</evidence>
<dbReference type="AlphaFoldDB" id="A0A4Y2DFS3"/>
<keyword evidence="4" id="KW-1185">Reference proteome</keyword>
<dbReference type="PANTHER" id="PTHR10609">
    <property type="entry name" value="BIOTINIDASE-RELATED"/>
    <property type="match status" value="1"/>
</dbReference>
<evidence type="ECO:0000256" key="1">
    <source>
        <dbReference type="ARBA" id="ARBA00022801"/>
    </source>
</evidence>
<dbReference type="OrthoDB" id="10250282at2759"/>
<dbReference type="InterPro" id="IPR036526">
    <property type="entry name" value="C-N_Hydrolase_sf"/>
</dbReference>
<dbReference type="SUPFAM" id="SSF56317">
    <property type="entry name" value="Carbon-nitrogen hydrolase"/>
    <property type="match status" value="1"/>
</dbReference>
<protein>
    <submittedName>
        <fullName evidence="3">Pantetheinase</fullName>
    </submittedName>
</protein>
<feature type="domain" description="Vanin C-terminal" evidence="2">
    <location>
        <begin position="171"/>
        <end position="325"/>
    </location>
</feature>
<organism evidence="3 4">
    <name type="scientific">Araneus ventricosus</name>
    <name type="common">Orbweaver spider</name>
    <name type="synonym">Epeira ventricosa</name>
    <dbReference type="NCBI Taxonomy" id="182803"/>
    <lineage>
        <taxon>Eukaryota</taxon>
        <taxon>Metazoa</taxon>
        <taxon>Ecdysozoa</taxon>
        <taxon>Arthropoda</taxon>
        <taxon>Chelicerata</taxon>
        <taxon>Arachnida</taxon>
        <taxon>Araneae</taxon>
        <taxon>Araneomorphae</taxon>
        <taxon>Entelegynae</taxon>
        <taxon>Araneoidea</taxon>
        <taxon>Araneidae</taxon>
        <taxon>Araneus</taxon>
    </lineage>
</organism>
<keyword evidence="1" id="KW-0378">Hydrolase</keyword>
<sequence>MDLPKQKQEPVFKTDFGNFATYTSFDIQFGRMSEVAQWPDIDGIMLPAMWVDVAPQFNSIQTYQSWALGNNCTLIGTNVQIPGYFAVGSGIFHRQRGALAYSYNPDGISKLVIARVPRRGFNIPANPKTIAITRHHSWDWDKNGHHVKIECSRQLLNDTEDIHNEYRCVEEDTSNYTFVKLIDKSAHLEVCNNGMCCSLDYTAQKLLENFYLGVYNGTAVMFNRYPWSEENCLLVRCEAVGNNACGTFPRISKTVFHHVQLKANFTTRNVYPSFLESRMELVPKGEWNYDLTNEFGTYQAKLNFKSQRGKKLTVVGLKGRCYDRDPPYKR</sequence>
<evidence type="ECO:0000313" key="3">
    <source>
        <dbReference type="EMBL" id="GBM14888.1"/>
    </source>
</evidence>
<reference evidence="3 4" key="1">
    <citation type="journal article" date="2019" name="Sci. Rep.">
        <title>Orb-weaving spider Araneus ventricosus genome elucidates the spidroin gene catalogue.</title>
        <authorList>
            <person name="Kono N."/>
            <person name="Nakamura H."/>
            <person name="Ohtoshi R."/>
            <person name="Moran D.A.P."/>
            <person name="Shinohara A."/>
            <person name="Yoshida Y."/>
            <person name="Fujiwara M."/>
            <person name="Mori M."/>
            <person name="Tomita M."/>
            <person name="Arakawa K."/>
        </authorList>
    </citation>
    <scope>NUCLEOTIDE SEQUENCE [LARGE SCALE GENOMIC DNA]</scope>
</reference>
<dbReference type="PANTHER" id="PTHR10609:SF27">
    <property type="entry name" value="CN HYDROLASE DOMAIN-CONTAINING PROTEIN-RELATED"/>
    <property type="match status" value="1"/>
</dbReference>
<proteinExistence type="predicted"/>
<dbReference type="Proteomes" id="UP000499080">
    <property type="component" value="Unassembled WGS sequence"/>
</dbReference>
<name>A0A4Y2DFS3_ARAVE</name>
<evidence type="ECO:0000259" key="2">
    <source>
        <dbReference type="Pfam" id="PF19018"/>
    </source>
</evidence>